<proteinExistence type="predicted"/>
<dbReference type="GeneID" id="16207366"/>
<evidence type="ECO:0000313" key="2">
    <source>
        <dbReference type="Proteomes" id="UP000012673"/>
    </source>
</evidence>
<dbReference type="EMBL" id="KC710998">
    <property type="protein sequence ID" value="AGI61477.1"/>
    <property type="molecule type" value="Genomic_DNA"/>
</dbReference>
<keyword evidence="2" id="KW-1185">Reference proteome</keyword>
<name>M9QYL3_9CAUD</name>
<organism evidence="1 2">
    <name type="scientific">Shigella phage pSf-1</name>
    <dbReference type="NCBI Taxonomy" id="2496551"/>
    <lineage>
        <taxon>Viruses</taxon>
        <taxon>Duplodnaviria</taxon>
        <taxon>Heunggongvirae</taxon>
        <taxon>Uroviricota</taxon>
        <taxon>Caudoviricetes</taxon>
        <taxon>Drexlerviridae</taxon>
        <taxon>Tempevirinae</taxon>
        <taxon>Hanrivervirus</taxon>
        <taxon>Hanrivervirus pSf1</taxon>
    </lineage>
</organism>
<dbReference type="Proteomes" id="UP000012673">
    <property type="component" value="Segment"/>
</dbReference>
<protein>
    <submittedName>
        <fullName evidence="1">Uncharacterized protein</fullName>
    </submittedName>
</protein>
<sequence length="72" mass="8167">MNPPMNSWTGVSRYNWYSDYAIAGLIRGGAAQIESFGIELYKHGVQSYMHKFYPDGRTHSAQYTGKTQQMDG</sequence>
<gene>
    <name evidence="1" type="ORF">pSf1_0094</name>
</gene>
<dbReference type="KEGG" id="vg:16207366"/>
<evidence type="ECO:0000313" key="1">
    <source>
        <dbReference type="EMBL" id="AGI61477.1"/>
    </source>
</evidence>
<dbReference type="RefSeq" id="YP_008059816.1">
    <property type="nucleotide sequence ID" value="NC_021331.1"/>
</dbReference>
<accession>M9QYL3</accession>
<reference evidence="1 2" key="1">
    <citation type="journal article" date="2013" name="Res. Microbiol.">
        <title>Characterization and complete genome sequence of the Shigella bacteriophage pSf-1.</title>
        <authorList>
            <person name="Jun J.W."/>
            <person name="Kim J.H."/>
            <person name="Shin S.P."/>
            <person name="Han J.E."/>
            <person name="Chai J.Y."/>
            <person name="Park S.C."/>
        </authorList>
    </citation>
    <scope>NUCLEOTIDE SEQUENCE [LARGE SCALE GENOMIC DNA]</scope>
</reference>